<sequence length="31" mass="3422">MPGRGNDAAHGRIGGRVTYNSVMKLKFTKMK</sequence>
<reference evidence="1 2" key="1">
    <citation type="submission" date="2016-12" db="EMBL/GenBank/DDBJ databases">
        <authorList>
            <person name="Song W.-J."/>
            <person name="Kurnit D.M."/>
        </authorList>
    </citation>
    <scope>NUCLEOTIDE SEQUENCE [LARGE SCALE GENOMIC DNA]</scope>
    <source>
        <strain evidence="1 2">STM7296</strain>
    </source>
</reference>
<gene>
    <name evidence="1" type="ORF">BN2475_40083</name>
</gene>
<evidence type="ECO:0000313" key="2">
    <source>
        <dbReference type="Proteomes" id="UP000187012"/>
    </source>
</evidence>
<organism evidence="1 2">
    <name type="scientific">Paraburkholderia ribeironis</name>
    <dbReference type="NCBI Taxonomy" id="1247936"/>
    <lineage>
        <taxon>Bacteria</taxon>
        <taxon>Pseudomonadati</taxon>
        <taxon>Pseudomonadota</taxon>
        <taxon>Betaproteobacteria</taxon>
        <taxon>Burkholderiales</taxon>
        <taxon>Burkholderiaceae</taxon>
        <taxon>Paraburkholderia</taxon>
    </lineage>
</organism>
<name>A0A1N7RJN2_9BURK</name>
<evidence type="ECO:0000313" key="1">
    <source>
        <dbReference type="EMBL" id="SIT35264.1"/>
    </source>
</evidence>
<dbReference type="STRING" id="1247936.BN2475_40083"/>
<dbReference type="AlphaFoldDB" id="A0A1N7RJN2"/>
<proteinExistence type="predicted"/>
<dbReference type="EMBL" id="CYGX02000004">
    <property type="protein sequence ID" value="SIT35264.1"/>
    <property type="molecule type" value="Genomic_DNA"/>
</dbReference>
<protein>
    <submittedName>
        <fullName evidence="1">Uncharacterized protein</fullName>
    </submittedName>
</protein>
<dbReference type="Proteomes" id="UP000187012">
    <property type="component" value="Unassembled WGS sequence"/>
</dbReference>
<accession>A0A1N7RJN2</accession>
<keyword evidence="2" id="KW-1185">Reference proteome</keyword>